<gene>
    <name evidence="1" type="ORF">GRI68_07135</name>
</gene>
<dbReference type="AlphaFoldDB" id="A0A6I4U695"/>
<dbReference type="OrthoDB" id="5918636at2"/>
<proteinExistence type="predicted"/>
<dbReference type="EMBL" id="WTYR01000001">
    <property type="protein sequence ID" value="MXP09951.1"/>
    <property type="molecule type" value="Genomic_DNA"/>
</dbReference>
<evidence type="ECO:0000313" key="2">
    <source>
        <dbReference type="Proteomes" id="UP000429229"/>
    </source>
</evidence>
<sequence>MPGVQKAPVRHHYLPEFFQRRWVGNDGCIERYQKFGDAVVRHRVFPAATGYKKDLYRHPRTDMDEWSAQAAEWGLFQRIDDWAADALEALLSEREAIRNDTVRERWAIFMRALLLRTPFQLEGVLSSLEEIWKHADVSERYAEMRKPGMPATANEFLEGLNPGIVKESAFRMFVDAVGQDRTTRYITSLPWRIMDCSRAKYGLLLSDHPVVLVPLRTPDGQVAMPLSPTKLLLVAGNPEVQARADLMTHEQAVRIANRLTVERAAHCVVSSNKAQDTFIRRYFGTNRIPPFISPRIERPNSSQ</sequence>
<dbReference type="Pfam" id="PF14022">
    <property type="entry name" value="DUF4238"/>
    <property type="match status" value="1"/>
</dbReference>
<organism evidence="1 2">
    <name type="scientific">Alteriqipengyuania halimionae</name>
    <dbReference type="NCBI Taxonomy" id="1926630"/>
    <lineage>
        <taxon>Bacteria</taxon>
        <taxon>Pseudomonadati</taxon>
        <taxon>Pseudomonadota</taxon>
        <taxon>Alphaproteobacteria</taxon>
        <taxon>Sphingomonadales</taxon>
        <taxon>Erythrobacteraceae</taxon>
        <taxon>Alteriqipengyuania</taxon>
    </lineage>
</organism>
<reference evidence="1 2" key="1">
    <citation type="submission" date="2019-12" db="EMBL/GenBank/DDBJ databases">
        <title>Genomic-based taxomic classification of the family Erythrobacteraceae.</title>
        <authorList>
            <person name="Xu L."/>
        </authorList>
    </citation>
    <scope>NUCLEOTIDE SEQUENCE [LARGE SCALE GENOMIC DNA]</scope>
    <source>
        <strain evidence="1 2">LMG 29519</strain>
    </source>
</reference>
<protein>
    <submittedName>
        <fullName evidence="1">DUF4238 domain-containing protein</fullName>
    </submittedName>
</protein>
<name>A0A6I4U695_9SPHN</name>
<dbReference type="Proteomes" id="UP000429229">
    <property type="component" value="Unassembled WGS sequence"/>
</dbReference>
<keyword evidence="2" id="KW-1185">Reference proteome</keyword>
<accession>A0A6I4U695</accession>
<dbReference type="RefSeq" id="WP_160616605.1">
    <property type="nucleotide sequence ID" value="NZ_WTYR01000001.1"/>
</dbReference>
<dbReference type="InterPro" id="IPR025332">
    <property type="entry name" value="DUF4238"/>
</dbReference>
<evidence type="ECO:0000313" key="1">
    <source>
        <dbReference type="EMBL" id="MXP09951.1"/>
    </source>
</evidence>
<comment type="caution">
    <text evidence="1">The sequence shown here is derived from an EMBL/GenBank/DDBJ whole genome shotgun (WGS) entry which is preliminary data.</text>
</comment>